<feature type="active site" description="Charge relay system" evidence="6">
    <location>
        <position position="658"/>
    </location>
</feature>
<dbReference type="InterPro" id="IPR023828">
    <property type="entry name" value="Peptidase_S8_Ser-AS"/>
</dbReference>
<dbReference type="Pfam" id="PF06280">
    <property type="entry name" value="fn3_5"/>
    <property type="match status" value="1"/>
</dbReference>
<dbReference type="InterPro" id="IPR015500">
    <property type="entry name" value="Peptidase_S8_subtilisin-rel"/>
</dbReference>
<dbReference type="InterPro" id="IPR013783">
    <property type="entry name" value="Ig-like_fold"/>
</dbReference>
<feature type="active site" description="Charge relay system" evidence="6">
    <location>
        <position position="232"/>
    </location>
</feature>
<evidence type="ECO:0000256" key="1">
    <source>
        <dbReference type="ARBA" id="ARBA00011073"/>
    </source>
</evidence>
<dbReference type="PANTHER" id="PTHR43399:SF4">
    <property type="entry name" value="CELL WALL-ASSOCIATED PROTEASE"/>
    <property type="match status" value="1"/>
</dbReference>
<keyword evidence="4 6" id="KW-0378">Hydrolase</keyword>
<dbReference type="RefSeq" id="WP_203628391.1">
    <property type="nucleotide sequence ID" value="NZ_BOLQ01000025.1"/>
</dbReference>
<accession>A0ABW4CGI7</accession>
<evidence type="ECO:0000256" key="7">
    <source>
        <dbReference type="RuleBase" id="RU003355"/>
    </source>
</evidence>
<dbReference type="CDD" id="cd07475">
    <property type="entry name" value="Peptidases_S8_C5a_Peptidase"/>
    <property type="match status" value="1"/>
</dbReference>
<evidence type="ECO:0000313" key="13">
    <source>
        <dbReference type="Proteomes" id="UP001597196"/>
    </source>
</evidence>
<comment type="similarity">
    <text evidence="1 6 7">Belongs to the peptidase S8 family.</text>
</comment>
<evidence type="ECO:0000256" key="10">
    <source>
        <dbReference type="SAM" id="SignalP"/>
    </source>
</evidence>
<feature type="active site" description="Charge relay system" evidence="6">
    <location>
        <position position="296"/>
    </location>
</feature>
<dbReference type="InterPro" id="IPR023827">
    <property type="entry name" value="Peptidase_S8_Asp-AS"/>
</dbReference>
<dbReference type="PROSITE" id="PS50309">
    <property type="entry name" value="DC"/>
    <property type="match status" value="1"/>
</dbReference>
<dbReference type="InterPro" id="IPR034216">
    <property type="entry name" value="C5a_Peptidase"/>
</dbReference>
<feature type="domain" description="Doublecortin" evidence="11">
    <location>
        <begin position="921"/>
        <end position="1000"/>
    </location>
</feature>
<feature type="compositionally biased region" description="Low complexity" evidence="8">
    <location>
        <begin position="1790"/>
        <end position="1811"/>
    </location>
</feature>
<dbReference type="Gene3D" id="2.60.40.1710">
    <property type="entry name" value="Subtilisin-like superfamily"/>
    <property type="match status" value="1"/>
</dbReference>
<reference evidence="13" key="1">
    <citation type="journal article" date="2019" name="Int. J. Syst. Evol. Microbiol.">
        <title>The Global Catalogue of Microorganisms (GCM) 10K type strain sequencing project: providing services to taxonomists for standard genome sequencing and annotation.</title>
        <authorList>
            <consortium name="The Broad Institute Genomics Platform"/>
            <consortium name="The Broad Institute Genome Sequencing Center for Infectious Disease"/>
            <person name="Wu L."/>
            <person name="Ma J."/>
        </authorList>
    </citation>
    <scope>NUCLEOTIDE SEQUENCE [LARGE SCALE GENOMIC DNA]</scope>
    <source>
        <strain evidence="13">CCM 8980</strain>
    </source>
</reference>
<keyword evidence="9" id="KW-0812">Transmembrane</keyword>
<keyword evidence="13" id="KW-1185">Reference proteome</keyword>
<dbReference type="Pfam" id="PF00082">
    <property type="entry name" value="Peptidase_S8"/>
    <property type="match status" value="2"/>
</dbReference>
<evidence type="ECO:0000256" key="9">
    <source>
        <dbReference type="SAM" id="Phobius"/>
    </source>
</evidence>
<dbReference type="PRINTS" id="PR00723">
    <property type="entry name" value="SUBTILISIN"/>
</dbReference>
<evidence type="ECO:0000256" key="2">
    <source>
        <dbReference type="ARBA" id="ARBA00022670"/>
    </source>
</evidence>
<comment type="caution">
    <text evidence="12">The sequence shown here is derived from an EMBL/GenBank/DDBJ whole genome shotgun (WGS) entry which is preliminary data.</text>
</comment>
<dbReference type="PROSITE" id="PS00137">
    <property type="entry name" value="SUBTILASE_HIS"/>
    <property type="match status" value="1"/>
</dbReference>
<keyword evidence="9" id="KW-0472">Membrane</keyword>
<dbReference type="InterPro" id="IPR000209">
    <property type="entry name" value="Peptidase_S8/S53_dom"/>
</dbReference>
<name>A0ABW4CGI7_9LACO</name>
<feature type="signal peptide" evidence="10">
    <location>
        <begin position="1"/>
        <end position="30"/>
    </location>
</feature>
<dbReference type="PROSITE" id="PS00138">
    <property type="entry name" value="SUBTILASE_SER"/>
    <property type="match status" value="1"/>
</dbReference>
<dbReference type="Gene3D" id="3.40.50.200">
    <property type="entry name" value="Peptidase S8/S53 domain"/>
    <property type="match status" value="1"/>
</dbReference>
<proteinExistence type="inferred from homology"/>
<dbReference type="InterPro" id="IPR036852">
    <property type="entry name" value="Peptidase_S8/S53_dom_sf"/>
</dbReference>
<feature type="region of interest" description="Disordered" evidence="8">
    <location>
        <begin position="1790"/>
        <end position="1813"/>
    </location>
</feature>
<keyword evidence="3 10" id="KW-0732">Signal</keyword>
<dbReference type="InterPro" id="IPR010435">
    <property type="entry name" value="C5a/SBT2-like_Fn3"/>
</dbReference>
<evidence type="ECO:0000256" key="4">
    <source>
        <dbReference type="ARBA" id="ARBA00022801"/>
    </source>
</evidence>
<dbReference type="InterPro" id="IPR022398">
    <property type="entry name" value="Peptidase_S8_His-AS"/>
</dbReference>
<dbReference type="EMBL" id="JBHTOC010000006">
    <property type="protein sequence ID" value="MFD1429658.1"/>
    <property type="molecule type" value="Genomic_DNA"/>
</dbReference>
<dbReference type="InterPro" id="IPR051048">
    <property type="entry name" value="Peptidase_S8/S53_subtilisin"/>
</dbReference>
<evidence type="ECO:0000256" key="6">
    <source>
        <dbReference type="PROSITE-ProRule" id="PRU01240"/>
    </source>
</evidence>
<gene>
    <name evidence="12" type="ORF">ACFQ4P_05280</name>
</gene>
<dbReference type="PROSITE" id="PS51892">
    <property type="entry name" value="SUBTILASE"/>
    <property type="match status" value="1"/>
</dbReference>
<dbReference type="PROSITE" id="PS00136">
    <property type="entry name" value="SUBTILASE_ASP"/>
    <property type="match status" value="1"/>
</dbReference>
<evidence type="ECO:0000256" key="8">
    <source>
        <dbReference type="SAM" id="MobiDB-lite"/>
    </source>
</evidence>
<sequence length="1947" mass="207570">MKKHRSSQFNRRAGLILLSTIVLGTGTTIATDVQAVQAAVASTVSFTPAKTAETTGQTAEEKAAALVRSTDSSTQKTLQSTYLKGVKAQLEAKGLNTKDLTLEKASEETVRVIVMVNGESALAKNDDQRQSTAAANAAEDKVLDKQETVQDKVEKLTGNKVAEEFGYLLNGFSIDAQVGQLADIEAIKGVKSVEVADVTQKQDVFADSSVQGQAAWEKYSLTGQGMVIAIIDSGIDPTHKDLRLTDPSTAKITKSAAESKIKELGYGVYSSAKVPFAHNYGEGSDTQIYDSSEDMHGMHVAGIAAANGENPDNTDSVVGVAPEAQLLDMKVFPNTNTVGPLSDVIIEAIEDSVKLDADVINMSLGSISTGASSVSAEVEALDRAAEAGVIPVVAAGNDGNAGWMMNGGTENTTINDWTDDSTLASPAIAKNAITVASSENEKLDRSAITFTRDGEELFGGPLKMQMSAYTATLKDLQFPTNKQIIALPDKTTKLTGGDPIAKVADGDAGRGFLTDYEGVAVTGRIVVVSRGDNSFADKEKNALSSGAAGLIIINNATDGDADYEANLDDDGANIPTIYITHENGVKLLAEIRAHASTKYQLSPVKYVVDDNADYGTMSSYSTWGPSSDLSAKPDITAPGGHLWSLANNNKYQDMSGTSMASPVVAGAETLIAQHLKATTSLSGLDLVNTAKLMSQNTATPLTDPDHDNAPYSPRLQGAGNIQIANAVANNVALSYEDGTGAAALGELNGRSKTFSVTLTNNGSTTANYKYNDFGGVYTKAIDDTKVTYDTKIAGATLTADQQTISIAAGKTVTVKVTLSLPSTFENDQWAEGFIGFTSQDGQPNLSMPVTSFFGDWDNLQSQTLFDGVAGHDDSTYNLNFLQDSYGDILGLDFDYTTYQNMAADGSFGDALDDYPAYVNEDKVAISPNGDEYRDVASPYLMTNRNVKKLTEYITDASGKTVRTLNTENNTTRHYVTNRGEEVTINNSISFSAGTFDGNKYDTKTGVMAQLPEGQYYYNVTATPDTKDPQPETIKMPVKIDVTNPVFKNVQLVKKSDGYHVTGTVTDNLSGLNNYSAIGISVNGASDSAAYHLDDSASLADYINQDPKADQLLTSKKFDLTLHSSLNKYLETGKNEIILSIQDNADNLTQSKFALSADTNQAGSQLILYNVYDGENESANSSSYYDAKTGTYTLYGYFTRDFYINGQLVTINDDGTFTAHIKLEPSTKELVFSLDKKQVRVIKKIAFNWAVLPSVTLEKSGATRTYYNGQYIQMYTNSAPYFKVSGSVDDQAGTTFDGIGGVFDAEIFANYQASPQNFEFNLDKDTNKFNATFKMVGTDPSTSGLSAEELLSSYDTGYPGDNIISAYAYSGEFGSDEELDGLSDSILVRQTGTTDSIKFNNITDAGMVQYTGKNAAANGYDADKGVFVVKGVVNTDALKDFVILGHSNDPDDPLNKPTLTTDEAGNTTFTYDLKMGATEDRFVTYEYTSKATGEIAEGNFGVALDTVFPQLYTDDGDTWQVSTKKGVDYEIWTNKDTYTLSGWGNDDLSGYTLYINGDEEYHDPTDGALIAKFSGHDKYNFSKTLPLTDFDGDHYFQLALYDSYQNMTAATLLVHHSTAKPAAPKVKASTTKITNKPVLLSATQAQKAQIQFSLDNGKTWSDYSNGVIKGLNGDVQFKATDKYGNESDVVTYHVTNAFPLIAATPTASLSDLAQDSATVTLGYDKTMTETAAAMTHMQYSLDGGQTWLTYSEPFKVTETTDIKARTIDDAGNVSKVKNVHVALPTATQTVTAPAKETEAPAATTTTKTKTTASPIAEKKTAAPLTVAQPAATAGTASARTKTTASLMPAGMDIMAIVGHATGSQTTGAANVAAAKAARAAQKASTTKASKAKTATAKTASATKADTGLLTEKGDQVAVAAIGLGAAIVGGAAVMMMRLKRKDETNEKD</sequence>
<dbReference type="Gene3D" id="2.60.40.10">
    <property type="entry name" value="Immunoglobulins"/>
    <property type="match status" value="1"/>
</dbReference>
<keyword evidence="5 6" id="KW-0720">Serine protease</keyword>
<dbReference type="SUPFAM" id="SSF52743">
    <property type="entry name" value="Subtilisin-like"/>
    <property type="match status" value="1"/>
</dbReference>
<dbReference type="InterPro" id="IPR003533">
    <property type="entry name" value="Doublecortin_dom"/>
</dbReference>
<dbReference type="InterPro" id="IPR046450">
    <property type="entry name" value="PA_dom_sf"/>
</dbReference>
<evidence type="ECO:0000313" key="12">
    <source>
        <dbReference type="EMBL" id="MFD1429658.1"/>
    </source>
</evidence>
<dbReference type="Gene3D" id="3.50.30.30">
    <property type="match status" value="1"/>
</dbReference>
<keyword evidence="9" id="KW-1133">Transmembrane helix</keyword>
<keyword evidence="2 6" id="KW-0645">Protease</keyword>
<evidence type="ECO:0000256" key="3">
    <source>
        <dbReference type="ARBA" id="ARBA00022729"/>
    </source>
</evidence>
<feature type="chain" id="PRO_5045693830" evidence="10">
    <location>
        <begin position="31"/>
        <end position="1947"/>
    </location>
</feature>
<feature type="transmembrane region" description="Helical" evidence="9">
    <location>
        <begin position="1915"/>
        <end position="1937"/>
    </location>
</feature>
<dbReference type="SUPFAM" id="SSF52025">
    <property type="entry name" value="PA domain"/>
    <property type="match status" value="1"/>
</dbReference>
<dbReference type="PANTHER" id="PTHR43399">
    <property type="entry name" value="SUBTILISIN-RELATED"/>
    <property type="match status" value="1"/>
</dbReference>
<evidence type="ECO:0000256" key="5">
    <source>
        <dbReference type="ARBA" id="ARBA00022825"/>
    </source>
</evidence>
<organism evidence="12 13">
    <name type="scientific">Lacticaseibacillus mingshuiensis</name>
    <dbReference type="NCBI Taxonomy" id="2799574"/>
    <lineage>
        <taxon>Bacteria</taxon>
        <taxon>Bacillati</taxon>
        <taxon>Bacillota</taxon>
        <taxon>Bacilli</taxon>
        <taxon>Lactobacillales</taxon>
        <taxon>Lactobacillaceae</taxon>
        <taxon>Lacticaseibacillus</taxon>
    </lineage>
</organism>
<dbReference type="Proteomes" id="UP001597196">
    <property type="component" value="Unassembled WGS sequence"/>
</dbReference>
<protein>
    <submittedName>
        <fullName evidence="12">S8 family serine peptidase</fullName>
    </submittedName>
</protein>
<evidence type="ECO:0000259" key="11">
    <source>
        <dbReference type="PROSITE" id="PS50309"/>
    </source>
</evidence>